<gene>
    <name evidence="25" type="ORF">ATE48_12380</name>
</gene>
<accession>A0A1B1AJC8</accession>
<reference evidence="25 26" key="1">
    <citation type="submission" date="2015-11" db="EMBL/GenBank/DDBJ databases">
        <title>Whole-Genome Sequence of Candidatus Oderbacter manganicum from the National Park Lower Oder Valley, Germany.</title>
        <authorList>
            <person name="Braun B."/>
            <person name="Liere K."/>
            <person name="Szewzyk U."/>
        </authorList>
    </citation>
    <scope>NUCLEOTIDE SEQUENCE [LARGE SCALE GENOMIC DNA]</scope>
    <source>
        <strain evidence="25 26">OTSz_A_272</strain>
    </source>
</reference>
<evidence type="ECO:0000256" key="15">
    <source>
        <dbReference type="ARBA" id="ARBA00030048"/>
    </source>
</evidence>
<dbReference type="GO" id="GO:0008841">
    <property type="term" value="F:dihydrofolate synthase activity"/>
    <property type="evidence" value="ECO:0007669"/>
    <property type="project" value="UniProtKB-EC"/>
</dbReference>
<dbReference type="GO" id="GO:0005524">
    <property type="term" value="F:ATP binding"/>
    <property type="evidence" value="ECO:0007669"/>
    <property type="project" value="UniProtKB-KW"/>
</dbReference>
<dbReference type="InterPro" id="IPR036565">
    <property type="entry name" value="Mur-like_cat_sf"/>
</dbReference>
<dbReference type="SUPFAM" id="SSF53623">
    <property type="entry name" value="MurD-like peptide ligases, catalytic domain"/>
    <property type="match status" value="1"/>
</dbReference>
<evidence type="ECO:0000256" key="13">
    <source>
        <dbReference type="ARBA" id="ARBA00022842"/>
    </source>
</evidence>
<keyword evidence="26" id="KW-1185">Reference proteome</keyword>
<name>A0A1B1AJC8_9PROT</name>
<dbReference type="SUPFAM" id="SSF53244">
    <property type="entry name" value="MurD-like peptide ligases, peptide-binding domain"/>
    <property type="match status" value="1"/>
</dbReference>
<keyword evidence="11 22" id="KW-0547">Nucleotide-binding</keyword>
<dbReference type="UniPathway" id="UPA00077">
    <property type="reaction ID" value="UER00157"/>
</dbReference>
<dbReference type="FunFam" id="3.40.1190.10:FF:000011">
    <property type="entry name" value="Folylpolyglutamate synthase/dihydrofolate synthase"/>
    <property type="match status" value="1"/>
</dbReference>
<evidence type="ECO:0000256" key="17">
    <source>
        <dbReference type="ARBA" id="ARBA00032510"/>
    </source>
</evidence>
<evidence type="ECO:0000256" key="9">
    <source>
        <dbReference type="ARBA" id="ARBA00022598"/>
    </source>
</evidence>
<feature type="domain" description="Mur ligase C-terminal" evidence="23">
    <location>
        <begin position="306"/>
        <end position="415"/>
    </location>
</feature>
<dbReference type="GO" id="GO:0005737">
    <property type="term" value="C:cytoplasm"/>
    <property type="evidence" value="ECO:0007669"/>
    <property type="project" value="TreeGrafter"/>
</dbReference>
<comment type="catalytic activity">
    <reaction evidence="20">
        <text>(6R)-5,10-methylenetetrahydrofolyl-(gamma-L-Glu)(n) + L-glutamate + ATP = (6R)-5,10-methylenetetrahydrofolyl-(gamma-L-Glu)(n+1) + ADP + phosphate + H(+)</text>
        <dbReference type="Rhea" id="RHEA:51912"/>
        <dbReference type="Rhea" id="RHEA-COMP:13257"/>
        <dbReference type="Rhea" id="RHEA-COMP:13258"/>
        <dbReference type="ChEBI" id="CHEBI:15378"/>
        <dbReference type="ChEBI" id="CHEBI:29985"/>
        <dbReference type="ChEBI" id="CHEBI:30616"/>
        <dbReference type="ChEBI" id="CHEBI:43474"/>
        <dbReference type="ChEBI" id="CHEBI:136572"/>
        <dbReference type="ChEBI" id="CHEBI:456216"/>
        <dbReference type="EC" id="6.3.2.17"/>
    </reaction>
</comment>
<dbReference type="EMBL" id="CP013244">
    <property type="protein sequence ID" value="ANP46657.1"/>
    <property type="molecule type" value="Genomic_DNA"/>
</dbReference>
<evidence type="ECO:0000256" key="5">
    <source>
        <dbReference type="ARBA" id="ARBA00008276"/>
    </source>
</evidence>
<dbReference type="KEGG" id="cbot:ATE48_12380"/>
<dbReference type="GO" id="GO:0004326">
    <property type="term" value="F:tetrahydrofolylpolyglutamate synthase activity"/>
    <property type="evidence" value="ECO:0007669"/>
    <property type="project" value="UniProtKB-EC"/>
</dbReference>
<dbReference type="EC" id="6.3.2.17" evidence="7"/>
<dbReference type="AlphaFoldDB" id="A0A1B1AJC8"/>
<proteinExistence type="inferred from homology"/>
<dbReference type="GO" id="GO:0046654">
    <property type="term" value="P:tetrahydrofolate biosynthetic process"/>
    <property type="evidence" value="ECO:0007669"/>
    <property type="project" value="UniProtKB-UniPathway"/>
</dbReference>
<evidence type="ECO:0000259" key="23">
    <source>
        <dbReference type="Pfam" id="PF02875"/>
    </source>
</evidence>
<evidence type="ECO:0000259" key="24">
    <source>
        <dbReference type="Pfam" id="PF08245"/>
    </source>
</evidence>
<dbReference type="PANTHER" id="PTHR11136">
    <property type="entry name" value="FOLYLPOLYGLUTAMATE SYNTHASE-RELATED"/>
    <property type="match status" value="1"/>
</dbReference>
<keyword evidence="13" id="KW-0460">Magnesium</keyword>
<evidence type="ECO:0000256" key="6">
    <source>
        <dbReference type="ARBA" id="ARBA00013023"/>
    </source>
</evidence>
<keyword evidence="14" id="KW-0289">Folate biosynthesis</keyword>
<dbReference type="GO" id="GO:0046872">
    <property type="term" value="F:metal ion binding"/>
    <property type="evidence" value="ECO:0007669"/>
    <property type="project" value="UniProtKB-KW"/>
</dbReference>
<keyword evidence="10" id="KW-0479">Metal-binding</keyword>
<comment type="similarity">
    <text evidence="5 22">Belongs to the folylpolyglutamate synthase family.</text>
</comment>
<evidence type="ECO:0000256" key="14">
    <source>
        <dbReference type="ARBA" id="ARBA00022909"/>
    </source>
</evidence>
<comment type="catalytic activity">
    <reaction evidence="19">
        <text>10-formyltetrahydrofolyl-(gamma-L-Glu)(n) + L-glutamate + ATP = 10-formyltetrahydrofolyl-(gamma-L-Glu)(n+1) + ADP + phosphate + H(+)</text>
        <dbReference type="Rhea" id="RHEA:51904"/>
        <dbReference type="Rhea" id="RHEA-COMP:13088"/>
        <dbReference type="Rhea" id="RHEA-COMP:14300"/>
        <dbReference type="ChEBI" id="CHEBI:15378"/>
        <dbReference type="ChEBI" id="CHEBI:29985"/>
        <dbReference type="ChEBI" id="CHEBI:30616"/>
        <dbReference type="ChEBI" id="CHEBI:43474"/>
        <dbReference type="ChEBI" id="CHEBI:134413"/>
        <dbReference type="ChEBI" id="CHEBI:456216"/>
        <dbReference type="EC" id="6.3.2.17"/>
    </reaction>
</comment>
<evidence type="ECO:0000256" key="20">
    <source>
        <dbReference type="ARBA" id="ARBA00049035"/>
    </source>
</evidence>
<dbReference type="InterPro" id="IPR013221">
    <property type="entry name" value="Mur_ligase_cen"/>
</dbReference>
<evidence type="ECO:0000256" key="16">
    <source>
        <dbReference type="ARBA" id="ARBA00030592"/>
    </source>
</evidence>
<dbReference type="Pfam" id="PF08245">
    <property type="entry name" value="Mur_ligase_M"/>
    <property type="match status" value="1"/>
</dbReference>
<dbReference type="Pfam" id="PF02875">
    <property type="entry name" value="Mur_ligase_C"/>
    <property type="match status" value="1"/>
</dbReference>
<organism evidence="25 26">
    <name type="scientific">Candidatus Viadribacter manganicus</name>
    <dbReference type="NCBI Taxonomy" id="1759059"/>
    <lineage>
        <taxon>Bacteria</taxon>
        <taxon>Pseudomonadati</taxon>
        <taxon>Pseudomonadota</taxon>
        <taxon>Alphaproteobacteria</taxon>
        <taxon>Hyphomonadales</taxon>
        <taxon>Hyphomonadaceae</taxon>
        <taxon>Candidatus Viadribacter</taxon>
    </lineage>
</organism>
<dbReference type="PROSITE" id="PS01012">
    <property type="entry name" value="FOLYLPOLYGLU_SYNT_2"/>
    <property type="match status" value="1"/>
</dbReference>
<dbReference type="FunCoup" id="A0A1B1AJC8">
    <property type="interactions" value="600"/>
</dbReference>
<dbReference type="InterPro" id="IPR004101">
    <property type="entry name" value="Mur_ligase_C"/>
</dbReference>
<dbReference type="Proteomes" id="UP000092498">
    <property type="component" value="Chromosome"/>
</dbReference>
<evidence type="ECO:0000256" key="1">
    <source>
        <dbReference type="ARBA" id="ARBA00001946"/>
    </source>
</evidence>
<evidence type="ECO:0000256" key="11">
    <source>
        <dbReference type="ARBA" id="ARBA00022741"/>
    </source>
</evidence>
<evidence type="ECO:0000256" key="12">
    <source>
        <dbReference type="ARBA" id="ARBA00022840"/>
    </source>
</evidence>
<dbReference type="EC" id="6.3.2.12" evidence="6"/>
<dbReference type="InterPro" id="IPR036615">
    <property type="entry name" value="Mur_ligase_C_dom_sf"/>
</dbReference>
<dbReference type="PANTHER" id="PTHR11136:SF0">
    <property type="entry name" value="DIHYDROFOLATE SYNTHETASE-RELATED"/>
    <property type="match status" value="1"/>
</dbReference>
<dbReference type="RefSeq" id="WP_228126601.1">
    <property type="nucleotide sequence ID" value="NZ_CP013244.1"/>
</dbReference>
<comment type="pathway">
    <text evidence="3">Cofactor biosynthesis; tetrahydrofolate biosynthesis; 7,8-dihydrofolate from 2-amino-4-hydroxy-6-hydroxymethyl-7,8-dihydropteridine diphosphate and 4-aminobenzoate: step 2/2.</text>
</comment>
<evidence type="ECO:0000256" key="22">
    <source>
        <dbReference type="PIRNR" id="PIRNR001563"/>
    </source>
</evidence>
<evidence type="ECO:0000313" key="26">
    <source>
        <dbReference type="Proteomes" id="UP000092498"/>
    </source>
</evidence>
<protein>
    <recommendedName>
        <fullName evidence="8">Dihydrofolate synthase/folylpolyglutamate synthase</fullName>
        <ecNumber evidence="6">6.3.2.12</ecNumber>
        <ecNumber evidence="7">6.3.2.17</ecNumber>
    </recommendedName>
    <alternativeName>
        <fullName evidence="17">Folylpoly-gamma-glutamate synthetase-dihydrofolate synthetase</fullName>
    </alternativeName>
    <alternativeName>
        <fullName evidence="15">Folylpolyglutamate synthetase</fullName>
    </alternativeName>
    <alternativeName>
        <fullName evidence="16">Tetrahydrofolylpolyglutamate synthase</fullName>
    </alternativeName>
</protein>
<dbReference type="STRING" id="1759059.ATE48_12380"/>
<sequence length="428" mass="45084">MDDPVQKRFTELFGPEFGHGKPFDLNTLRNALEALGSPHLNLPPVIHVAGTNGKGSTIAFMSAIVEAADLKVHAFTKPHLLQINERFVVSSRFADDLTLFAIAEDVARVGTQLTQFDAQVATAFQLFHEYHASLALVETGMGGRDDSTNVIEGPAASVITPIGLDHQDALGATLAEIASHKTGILKSAAPAIVARQAPEAMAVIEARAEEIGAPLFRCGVEWDAYASHGRLVVQTETRALDLPLPSLQGQHQIDNAGLACAALLFSNAVQLEDAAFAAGVANAQWPGRLQPLTRGAFSALVRDLGGEVWVDGGHNAHAAHALARALTQMKARRGGVNIAIVGLRKRKDAHSFITAIAAGADHIITVPLAEDHTSLDEMAALGDQLGRDVATAASLREAMQNAAQLPAPRLLICGSFLLAAEALAAENA</sequence>
<keyword evidence="9 22" id="KW-0436">Ligase</keyword>
<dbReference type="InterPro" id="IPR018109">
    <property type="entry name" value="Folylpolyglutamate_synth_CS"/>
</dbReference>
<evidence type="ECO:0000256" key="8">
    <source>
        <dbReference type="ARBA" id="ARBA00019357"/>
    </source>
</evidence>
<dbReference type="InterPro" id="IPR001645">
    <property type="entry name" value="Folylpolyglutamate_synth"/>
</dbReference>
<dbReference type="InParanoid" id="A0A1B1AJC8"/>
<evidence type="ECO:0000256" key="19">
    <source>
        <dbReference type="ARBA" id="ARBA00047808"/>
    </source>
</evidence>
<keyword evidence="12 22" id="KW-0067">ATP-binding</keyword>
<dbReference type="Gene3D" id="3.90.190.20">
    <property type="entry name" value="Mur ligase, C-terminal domain"/>
    <property type="match status" value="1"/>
</dbReference>
<evidence type="ECO:0000256" key="3">
    <source>
        <dbReference type="ARBA" id="ARBA00004799"/>
    </source>
</evidence>
<comment type="cofactor">
    <cofactor evidence="1">
        <name>Mg(2+)</name>
        <dbReference type="ChEBI" id="CHEBI:18420"/>
    </cofactor>
</comment>
<evidence type="ECO:0000256" key="2">
    <source>
        <dbReference type="ARBA" id="ARBA00002714"/>
    </source>
</evidence>
<feature type="domain" description="Mur ligase central" evidence="24">
    <location>
        <begin position="48"/>
        <end position="262"/>
    </location>
</feature>
<evidence type="ECO:0000313" key="25">
    <source>
        <dbReference type="EMBL" id="ANP46657.1"/>
    </source>
</evidence>
<comment type="pathway">
    <text evidence="4">Cofactor biosynthesis; tetrahydrofolylpolyglutamate biosynthesis.</text>
</comment>
<dbReference type="Gene3D" id="3.40.1190.10">
    <property type="entry name" value="Mur-like, catalytic domain"/>
    <property type="match status" value="1"/>
</dbReference>
<evidence type="ECO:0000256" key="7">
    <source>
        <dbReference type="ARBA" id="ARBA00013025"/>
    </source>
</evidence>
<comment type="catalytic activity">
    <reaction evidence="21">
        <text>7,8-dihydropteroate + L-glutamate + ATP = 7,8-dihydrofolate + ADP + phosphate + H(+)</text>
        <dbReference type="Rhea" id="RHEA:23584"/>
        <dbReference type="ChEBI" id="CHEBI:15378"/>
        <dbReference type="ChEBI" id="CHEBI:17839"/>
        <dbReference type="ChEBI" id="CHEBI:29985"/>
        <dbReference type="ChEBI" id="CHEBI:30616"/>
        <dbReference type="ChEBI" id="CHEBI:43474"/>
        <dbReference type="ChEBI" id="CHEBI:57451"/>
        <dbReference type="ChEBI" id="CHEBI:456216"/>
        <dbReference type="EC" id="6.3.2.12"/>
    </reaction>
</comment>
<dbReference type="NCBIfam" id="TIGR01499">
    <property type="entry name" value="folC"/>
    <property type="match status" value="1"/>
</dbReference>
<evidence type="ECO:0000256" key="21">
    <source>
        <dbReference type="ARBA" id="ARBA00049161"/>
    </source>
</evidence>
<comment type="function">
    <text evidence="2">Functions in two distinct reactions of the de novo folate biosynthetic pathway. Catalyzes the addition of a glutamate residue to dihydropteroate (7,8-dihydropteroate or H2Pte) to form dihydrofolate (7,8-dihydrofolate monoglutamate or H2Pte-Glu). Also catalyzes successive additions of L-glutamate to tetrahydrofolate or 10-formyltetrahydrofolate or 5,10-methylenetetrahydrofolate, leading to folylpolyglutamate derivatives.</text>
</comment>
<evidence type="ECO:0000256" key="10">
    <source>
        <dbReference type="ARBA" id="ARBA00022723"/>
    </source>
</evidence>
<evidence type="ECO:0000256" key="4">
    <source>
        <dbReference type="ARBA" id="ARBA00005150"/>
    </source>
</evidence>
<dbReference type="GO" id="GO:0046656">
    <property type="term" value="P:folic acid biosynthetic process"/>
    <property type="evidence" value="ECO:0007669"/>
    <property type="project" value="UniProtKB-KW"/>
</dbReference>
<evidence type="ECO:0000256" key="18">
    <source>
        <dbReference type="ARBA" id="ARBA00047493"/>
    </source>
</evidence>
<comment type="catalytic activity">
    <reaction evidence="18">
        <text>(6S)-5,6,7,8-tetrahydrofolyl-(gamma-L-Glu)(n) + L-glutamate + ATP = (6S)-5,6,7,8-tetrahydrofolyl-(gamma-L-Glu)(n+1) + ADP + phosphate + H(+)</text>
        <dbReference type="Rhea" id="RHEA:10580"/>
        <dbReference type="Rhea" id="RHEA-COMP:14738"/>
        <dbReference type="Rhea" id="RHEA-COMP:14740"/>
        <dbReference type="ChEBI" id="CHEBI:15378"/>
        <dbReference type="ChEBI" id="CHEBI:29985"/>
        <dbReference type="ChEBI" id="CHEBI:30616"/>
        <dbReference type="ChEBI" id="CHEBI:43474"/>
        <dbReference type="ChEBI" id="CHEBI:141005"/>
        <dbReference type="ChEBI" id="CHEBI:456216"/>
        <dbReference type="EC" id="6.3.2.17"/>
    </reaction>
</comment>
<dbReference type="PIRSF" id="PIRSF001563">
    <property type="entry name" value="Folylpolyglu_synth"/>
    <property type="match status" value="1"/>
</dbReference>